<evidence type="ECO:0000313" key="2">
    <source>
        <dbReference type="EMBL" id="BBO81264.1"/>
    </source>
</evidence>
<gene>
    <name evidence="2" type="ORF">DSCO28_18300</name>
</gene>
<dbReference type="SMART" id="SM00748">
    <property type="entry name" value="HEPN"/>
    <property type="match status" value="1"/>
</dbReference>
<dbReference type="Pfam" id="PF05168">
    <property type="entry name" value="HEPN"/>
    <property type="match status" value="1"/>
</dbReference>
<dbReference type="RefSeq" id="WP_155322015.1">
    <property type="nucleotide sequence ID" value="NZ_AP021876.1"/>
</dbReference>
<dbReference type="EMBL" id="AP021876">
    <property type="protein sequence ID" value="BBO81264.1"/>
    <property type="molecule type" value="Genomic_DNA"/>
</dbReference>
<dbReference type="PROSITE" id="PS50910">
    <property type="entry name" value="HEPN"/>
    <property type="match status" value="1"/>
</dbReference>
<dbReference type="KEGG" id="dov:DSCO28_18300"/>
<dbReference type="InterPro" id="IPR041633">
    <property type="entry name" value="Polbeta"/>
</dbReference>
<name>A0A5K7ZIN9_9BACT</name>
<dbReference type="SUPFAM" id="SSF81301">
    <property type="entry name" value="Nucleotidyltransferase"/>
    <property type="match status" value="1"/>
</dbReference>
<protein>
    <recommendedName>
        <fullName evidence="1">HEPN domain-containing protein</fullName>
    </recommendedName>
</protein>
<dbReference type="SUPFAM" id="SSF81593">
    <property type="entry name" value="Nucleotidyltransferase substrate binding subunit/domain"/>
    <property type="match status" value="1"/>
</dbReference>
<dbReference type="Pfam" id="PF18765">
    <property type="entry name" value="Polbeta"/>
    <property type="match status" value="1"/>
</dbReference>
<sequence>MKKEELVQYWIDSSDNDFKAMGHLFEKGDYSWSLFIGHLVIEKALKGIYVQEVDTTPPFIHDLTRLSDKAGLQLSEDQKDILDTISTFNLQARYDDYKMSFHRKCTKDFAEQWIKQIEEFREWLKKQAPEAVIKYAFFIRKKNPGIKKIYIFGSYAKGTSHQNSDIDLAVVFDHLSDSFDMQVDLMKMRRAFDTRIEPHPFSESDFNPSNPLANEVLRYGVEIV</sequence>
<evidence type="ECO:0000313" key="3">
    <source>
        <dbReference type="Proteomes" id="UP000425960"/>
    </source>
</evidence>
<dbReference type="AlphaFoldDB" id="A0A5K7ZIN9"/>
<accession>A0A5K7ZIN9</accession>
<organism evidence="2 3">
    <name type="scientific">Desulfosarcina ovata subsp. sediminis</name>
    <dbReference type="NCBI Taxonomy" id="885957"/>
    <lineage>
        <taxon>Bacteria</taxon>
        <taxon>Pseudomonadati</taxon>
        <taxon>Thermodesulfobacteriota</taxon>
        <taxon>Desulfobacteria</taxon>
        <taxon>Desulfobacterales</taxon>
        <taxon>Desulfosarcinaceae</taxon>
        <taxon>Desulfosarcina</taxon>
    </lineage>
</organism>
<feature type="domain" description="HEPN" evidence="1">
    <location>
        <begin position="11"/>
        <end position="120"/>
    </location>
</feature>
<dbReference type="InterPro" id="IPR007842">
    <property type="entry name" value="HEPN_dom"/>
</dbReference>
<dbReference type="CDD" id="cd05403">
    <property type="entry name" value="NT_KNTase_like"/>
    <property type="match status" value="1"/>
</dbReference>
<dbReference type="Gene3D" id="1.20.120.330">
    <property type="entry name" value="Nucleotidyltransferases domain 2"/>
    <property type="match status" value="1"/>
</dbReference>
<dbReference type="Gene3D" id="3.30.460.10">
    <property type="entry name" value="Beta Polymerase, domain 2"/>
    <property type="match status" value="1"/>
</dbReference>
<reference evidence="2 3" key="1">
    <citation type="submission" date="2019-11" db="EMBL/GenBank/DDBJ databases">
        <title>Comparative genomics of hydrocarbon-degrading Desulfosarcina strains.</title>
        <authorList>
            <person name="Watanabe M."/>
            <person name="Kojima H."/>
            <person name="Fukui M."/>
        </authorList>
    </citation>
    <scope>NUCLEOTIDE SEQUENCE [LARGE SCALE GENOMIC DNA]</scope>
    <source>
        <strain evidence="2 3">28bB2T</strain>
    </source>
</reference>
<dbReference type="PANTHER" id="PTHR43449:SF1">
    <property type="entry name" value="POLYMERASE BETA NUCLEOTIDYLTRANSFERASE DOMAIN-CONTAINING PROTEIN"/>
    <property type="match status" value="1"/>
</dbReference>
<dbReference type="Proteomes" id="UP000425960">
    <property type="component" value="Chromosome"/>
</dbReference>
<dbReference type="PANTHER" id="PTHR43449">
    <property type="entry name" value="NUCLEOTIDYLTRANSFERASE"/>
    <property type="match status" value="1"/>
</dbReference>
<evidence type="ECO:0000259" key="1">
    <source>
        <dbReference type="PROSITE" id="PS50910"/>
    </source>
</evidence>
<dbReference type="InterPro" id="IPR043519">
    <property type="entry name" value="NT_sf"/>
</dbReference>
<proteinExistence type="predicted"/>